<feature type="coiled-coil region" evidence="12">
    <location>
        <begin position="361"/>
        <end position="400"/>
    </location>
</feature>
<evidence type="ECO:0000256" key="8">
    <source>
        <dbReference type="ARBA" id="ARBA00022777"/>
    </source>
</evidence>
<dbReference type="InterPro" id="IPR003660">
    <property type="entry name" value="HAMP_dom"/>
</dbReference>
<keyword evidence="13" id="KW-0812">Transmembrane</keyword>
<organism evidence="16 17">
    <name type="scientific">Paenibacillus thalictri</name>
    <dbReference type="NCBI Taxonomy" id="2527873"/>
    <lineage>
        <taxon>Bacteria</taxon>
        <taxon>Bacillati</taxon>
        <taxon>Bacillota</taxon>
        <taxon>Bacilli</taxon>
        <taxon>Bacillales</taxon>
        <taxon>Paenibacillaceae</taxon>
        <taxon>Paenibacillus</taxon>
    </lineage>
</organism>
<dbReference type="InterPro" id="IPR004358">
    <property type="entry name" value="Sig_transdc_His_kin-like_C"/>
</dbReference>
<feature type="domain" description="HAMP" evidence="15">
    <location>
        <begin position="323"/>
        <end position="380"/>
    </location>
</feature>
<keyword evidence="6" id="KW-0808">Transferase</keyword>
<comment type="subcellular location">
    <subcellularLocation>
        <location evidence="2">Cell membrane</location>
        <topology evidence="2">Multi-pass membrane protein</topology>
    </subcellularLocation>
</comment>
<keyword evidence="7" id="KW-0547">Nucleotide-binding</keyword>
<keyword evidence="10" id="KW-0902">Two-component regulatory system</keyword>
<keyword evidence="8 16" id="KW-0418">Kinase</keyword>
<dbReference type="GO" id="GO:0000155">
    <property type="term" value="F:phosphorelay sensor kinase activity"/>
    <property type="evidence" value="ECO:0007669"/>
    <property type="project" value="InterPro"/>
</dbReference>
<keyword evidence="4" id="KW-1003">Cell membrane</keyword>
<keyword evidence="9" id="KW-0067">ATP-binding</keyword>
<dbReference type="InterPro" id="IPR036890">
    <property type="entry name" value="HATPase_C_sf"/>
</dbReference>
<dbReference type="Pfam" id="PF06580">
    <property type="entry name" value="His_kinase"/>
    <property type="match status" value="1"/>
</dbReference>
<dbReference type="PRINTS" id="PR00344">
    <property type="entry name" value="BCTRLSENSOR"/>
</dbReference>
<dbReference type="AlphaFoldDB" id="A0A4V2J3M0"/>
<evidence type="ECO:0000256" key="7">
    <source>
        <dbReference type="ARBA" id="ARBA00022741"/>
    </source>
</evidence>
<evidence type="ECO:0000256" key="1">
    <source>
        <dbReference type="ARBA" id="ARBA00000085"/>
    </source>
</evidence>
<dbReference type="PROSITE" id="PS51257">
    <property type="entry name" value="PROKAR_LIPOPROTEIN"/>
    <property type="match status" value="1"/>
</dbReference>
<feature type="transmembrane region" description="Helical" evidence="13">
    <location>
        <begin position="302"/>
        <end position="321"/>
    </location>
</feature>
<dbReference type="PANTHER" id="PTHR34220:SF7">
    <property type="entry name" value="SENSOR HISTIDINE KINASE YPDA"/>
    <property type="match status" value="1"/>
</dbReference>
<comment type="caution">
    <text evidence="16">The sequence shown here is derived from an EMBL/GenBank/DDBJ whole genome shotgun (WGS) entry which is preliminary data.</text>
</comment>
<evidence type="ECO:0000256" key="5">
    <source>
        <dbReference type="ARBA" id="ARBA00022553"/>
    </source>
</evidence>
<keyword evidence="11 13" id="KW-0472">Membrane</keyword>
<dbReference type="SMART" id="SM00304">
    <property type="entry name" value="HAMP"/>
    <property type="match status" value="1"/>
</dbReference>
<comment type="catalytic activity">
    <reaction evidence="1">
        <text>ATP + protein L-histidine = ADP + protein N-phospho-L-histidine.</text>
        <dbReference type="EC" id="2.7.13.3"/>
    </reaction>
</comment>
<dbReference type="EMBL" id="SIRE01000020">
    <property type="protein sequence ID" value="TBL73884.1"/>
    <property type="molecule type" value="Genomic_DNA"/>
</dbReference>
<evidence type="ECO:0000256" key="9">
    <source>
        <dbReference type="ARBA" id="ARBA00022840"/>
    </source>
</evidence>
<evidence type="ECO:0000256" key="6">
    <source>
        <dbReference type="ARBA" id="ARBA00022679"/>
    </source>
</evidence>
<dbReference type="PANTHER" id="PTHR34220">
    <property type="entry name" value="SENSOR HISTIDINE KINASE YPDA"/>
    <property type="match status" value="1"/>
</dbReference>
<evidence type="ECO:0000313" key="17">
    <source>
        <dbReference type="Proteomes" id="UP000293142"/>
    </source>
</evidence>
<dbReference type="RefSeq" id="WP_131016289.1">
    <property type="nucleotide sequence ID" value="NZ_SIRE01000020.1"/>
</dbReference>
<evidence type="ECO:0000256" key="10">
    <source>
        <dbReference type="ARBA" id="ARBA00023012"/>
    </source>
</evidence>
<dbReference type="InterPro" id="IPR003594">
    <property type="entry name" value="HATPase_dom"/>
</dbReference>
<dbReference type="Pfam" id="PF00672">
    <property type="entry name" value="HAMP"/>
    <property type="match status" value="1"/>
</dbReference>
<keyword evidence="17" id="KW-1185">Reference proteome</keyword>
<dbReference type="InterPro" id="IPR010559">
    <property type="entry name" value="Sig_transdc_His_kin_internal"/>
</dbReference>
<reference evidence="16 17" key="1">
    <citation type="submission" date="2019-02" db="EMBL/GenBank/DDBJ databases">
        <title>Paenibacillus sp. nov., isolated from surface-sterilized tissue of Thalictrum simplex L.</title>
        <authorList>
            <person name="Tuo L."/>
        </authorList>
    </citation>
    <scope>NUCLEOTIDE SEQUENCE [LARGE SCALE GENOMIC DNA]</scope>
    <source>
        <strain evidence="16 17">N2SHLJ1</strain>
    </source>
</reference>
<evidence type="ECO:0000259" key="15">
    <source>
        <dbReference type="PROSITE" id="PS50885"/>
    </source>
</evidence>
<evidence type="ECO:0000313" key="16">
    <source>
        <dbReference type="EMBL" id="TBL73884.1"/>
    </source>
</evidence>
<keyword evidence="13" id="KW-1133">Transmembrane helix</keyword>
<feature type="domain" description="Histidine kinase" evidence="14">
    <location>
        <begin position="416"/>
        <end position="596"/>
    </location>
</feature>
<evidence type="ECO:0000256" key="12">
    <source>
        <dbReference type="SAM" id="Coils"/>
    </source>
</evidence>
<feature type="transmembrane region" description="Helical" evidence="13">
    <location>
        <begin position="20"/>
        <end position="42"/>
    </location>
</feature>
<evidence type="ECO:0000259" key="14">
    <source>
        <dbReference type="PROSITE" id="PS50109"/>
    </source>
</evidence>
<keyword evidence="5" id="KW-0597">Phosphoprotein</keyword>
<protein>
    <recommendedName>
        <fullName evidence="3">histidine kinase</fullName>
        <ecNumber evidence="3">2.7.13.3</ecNumber>
    </recommendedName>
</protein>
<dbReference type="Pfam" id="PF02518">
    <property type="entry name" value="HATPase_c"/>
    <property type="match status" value="1"/>
</dbReference>
<proteinExistence type="predicted"/>
<dbReference type="Gene3D" id="3.30.565.10">
    <property type="entry name" value="Histidine kinase-like ATPase, C-terminal domain"/>
    <property type="match status" value="1"/>
</dbReference>
<dbReference type="OrthoDB" id="9776552at2"/>
<dbReference type="PROSITE" id="PS50109">
    <property type="entry name" value="HIS_KIN"/>
    <property type="match status" value="1"/>
</dbReference>
<dbReference type="GO" id="GO:0005524">
    <property type="term" value="F:ATP binding"/>
    <property type="evidence" value="ECO:0007669"/>
    <property type="project" value="UniProtKB-KW"/>
</dbReference>
<dbReference type="EC" id="2.7.13.3" evidence="3"/>
<accession>A0A4V2J3M0</accession>
<evidence type="ECO:0000256" key="2">
    <source>
        <dbReference type="ARBA" id="ARBA00004651"/>
    </source>
</evidence>
<evidence type="ECO:0000256" key="13">
    <source>
        <dbReference type="SAM" id="Phobius"/>
    </source>
</evidence>
<dbReference type="InterPro" id="IPR050640">
    <property type="entry name" value="Bact_2-comp_sensor_kinase"/>
</dbReference>
<evidence type="ECO:0000256" key="3">
    <source>
        <dbReference type="ARBA" id="ARBA00012438"/>
    </source>
</evidence>
<dbReference type="PROSITE" id="PS50885">
    <property type="entry name" value="HAMP"/>
    <property type="match status" value="1"/>
</dbReference>
<dbReference type="InterPro" id="IPR005467">
    <property type="entry name" value="His_kinase_dom"/>
</dbReference>
<dbReference type="SUPFAM" id="SSF55874">
    <property type="entry name" value="ATPase domain of HSP90 chaperone/DNA topoisomerase II/histidine kinase"/>
    <property type="match status" value="1"/>
</dbReference>
<evidence type="ECO:0000256" key="11">
    <source>
        <dbReference type="ARBA" id="ARBA00023136"/>
    </source>
</evidence>
<dbReference type="GO" id="GO:0005886">
    <property type="term" value="C:plasma membrane"/>
    <property type="evidence" value="ECO:0007669"/>
    <property type="project" value="UniProtKB-SubCell"/>
</dbReference>
<gene>
    <name evidence="16" type="ORF">EYB31_25575</name>
</gene>
<evidence type="ECO:0000256" key="4">
    <source>
        <dbReference type="ARBA" id="ARBA00022475"/>
    </source>
</evidence>
<name>A0A4V2J3M0_9BACL</name>
<keyword evidence="12" id="KW-0175">Coiled coil</keyword>
<dbReference type="SMART" id="SM00387">
    <property type="entry name" value="HATPase_c"/>
    <property type="match status" value="1"/>
</dbReference>
<dbReference type="Gene3D" id="6.10.340.10">
    <property type="match status" value="1"/>
</dbReference>
<sequence length="596" mass="68018">MFRRFGWNRLYATSIKTKIFLCYASLIVIIFIACSIVLYTYMMSFTRNFVSDYTTSANRQMNAKLEGWMQEIETLSKAVMWNASVRSIIVKTGTNESSDSDKQDLYKFLSMLTISRDDIYSIQLLKDSQFAMKFGTYYDSDLEMKPILDAIRSADDRYRQGQVIFAGTVIRHAADNEATFAVARKIYDKFTFSAIGDVIIEIRYSKLKGMLQALENTKNKRNQLLDDKGRIIYSEKEEEIGQLADPAYLQAIWSADEASGFTELAASGGMLTYSRSAYTQWTLLSVTPLSEISSPFRNMQQIFFVVNLIGITLALVIAAMLSKSITKPLTKLVNKMKGIRLGSIRLNDSRNRLPLNDYNEIQKLNNTFNDMIESINRMIQEVYEAELRQKDAELKMLRAQINPHFLYNTLDVINWKLVINEQDEIARLVRALSALLRYNITESDKPVHIREEIGQITNYLQIQQARFEDTIELEIGVPPEVMNMKMCKFLLQPIVENAIMHGFKQRNHGKIVINGEIREGSLLLDIIDNGSGMCRNTLDKLNANLEVAADSRSTTGIGVHNVSQRVALYYGEPYHIRFESIPGQGTTVHLKLPVIE</sequence>
<dbReference type="Proteomes" id="UP000293142">
    <property type="component" value="Unassembled WGS sequence"/>
</dbReference>